<evidence type="ECO:0000313" key="3">
    <source>
        <dbReference type="EMBL" id="KIO30692.1"/>
    </source>
</evidence>
<dbReference type="SUPFAM" id="SSF140383">
    <property type="entry name" value="BSD domain-like"/>
    <property type="match status" value="1"/>
</dbReference>
<dbReference type="Pfam" id="PF03909">
    <property type="entry name" value="BSD"/>
    <property type="match status" value="1"/>
</dbReference>
<reference evidence="3 4" key="1">
    <citation type="submission" date="2014-04" db="EMBL/GenBank/DDBJ databases">
        <authorList>
            <consortium name="DOE Joint Genome Institute"/>
            <person name="Kuo A."/>
            <person name="Girlanda M."/>
            <person name="Perotto S."/>
            <person name="Kohler A."/>
            <person name="Nagy L.G."/>
            <person name="Floudas D."/>
            <person name="Copeland A."/>
            <person name="Barry K.W."/>
            <person name="Cichocki N."/>
            <person name="Veneault-Fourrey C."/>
            <person name="LaButti K."/>
            <person name="Lindquist E.A."/>
            <person name="Lipzen A."/>
            <person name="Lundell T."/>
            <person name="Morin E."/>
            <person name="Murat C."/>
            <person name="Sun H."/>
            <person name="Tunlid A."/>
            <person name="Henrissat B."/>
            <person name="Grigoriev I.V."/>
            <person name="Hibbett D.S."/>
            <person name="Martin F."/>
            <person name="Nordberg H.P."/>
            <person name="Cantor M.N."/>
            <person name="Hua S.X."/>
        </authorList>
    </citation>
    <scope>NUCLEOTIDE SEQUENCE [LARGE SCALE GENOMIC DNA]</scope>
    <source>
        <strain evidence="3 4">MUT 4182</strain>
    </source>
</reference>
<dbReference type="Proteomes" id="UP000054248">
    <property type="component" value="Unassembled WGS sequence"/>
</dbReference>
<dbReference type="SMART" id="SM00751">
    <property type="entry name" value="BSD"/>
    <property type="match status" value="1"/>
</dbReference>
<dbReference type="OrthoDB" id="73788at2759"/>
<proteinExistence type="predicted"/>
<feature type="compositionally biased region" description="Low complexity" evidence="1">
    <location>
        <begin position="82"/>
        <end position="103"/>
    </location>
</feature>
<evidence type="ECO:0000259" key="2">
    <source>
        <dbReference type="PROSITE" id="PS50858"/>
    </source>
</evidence>
<sequence length="522" mass="54795">MNSIDLYEFSESTSGTATPSAASTAAAAQQPSLEEEVNQVVGQLGRFWGGFKRQSTAALEIARKDLSQVVVQAQAELGKISTTTTAASTSRAADSSTDASAAAGSESPSTEDGPSTPGSSTDKGKQSDTPRASAEGSGSPTTPTQPSINSFFSRLQSSLPPQLAPESITQTLQNIQKQVQPALANAQTAASTAALQAQHAASAAASQASQAISQVDVSQYQRSLSGNIRKLQEAQGPMLAQAEKLAEEARHRSEVLLKEAGEYLKDAVKVVPPEGGSAGVAGAWDGSDLWMYPSPIGTAGWGGNDSTKAVEEDKPRKSGDTMTYARVKRADALLARLKHDPKLVKLDPEADEAVRENYLKFVGEEIDGKGGIEGDAWSKKVGEALSDGADGPALKSTMDALVPFEMTEDTFWTRYFFRVHQIQDEEEKRKALLEGGVGGDSFGSHLLKLGGRGGKLDGVKVFFDSATIAMALVSSGRPSEVVMAVSLDELEKNTSSQPAVNGGTWNWDLAGGNVRLNLGSGE</sequence>
<feature type="compositionally biased region" description="Polar residues" evidence="1">
    <location>
        <begin position="106"/>
        <end position="121"/>
    </location>
</feature>
<feature type="region of interest" description="Disordered" evidence="1">
    <location>
        <begin position="82"/>
        <end position="149"/>
    </location>
</feature>
<accession>A0A0C3MAI5</accession>
<feature type="compositionally biased region" description="Polar residues" evidence="1">
    <location>
        <begin position="136"/>
        <end position="149"/>
    </location>
</feature>
<dbReference type="GO" id="GO:0005737">
    <property type="term" value="C:cytoplasm"/>
    <property type="evidence" value="ECO:0007669"/>
    <property type="project" value="TreeGrafter"/>
</dbReference>
<dbReference type="HOGENOM" id="CLU_039658_0_0_1"/>
<dbReference type="InterPro" id="IPR051494">
    <property type="entry name" value="BSD_domain-containing"/>
</dbReference>
<dbReference type="PROSITE" id="PS50858">
    <property type="entry name" value="BSD"/>
    <property type="match status" value="1"/>
</dbReference>
<dbReference type="PANTHER" id="PTHR16019">
    <property type="entry name" value="SYNAPSE-ASSOCIATED PROTEIN"/>
    <property type="match status" value="1"/>
</dbReference>
<feature type="compositionally biased region" description="Low complexity" evidence="1">
    <location>
        <begin position="12"/>
        <end position="21"/>
    </location>
</feature>
<protein>
    <recommendedName>
        <fullName evidence="2">BSD domain-containing protein</fullName>
    </recommendedName>
</protein>
<dbReference type="EMBL" id="KN822969">
    <property type="protein sequence ID" value="KIO30692.1"/>
    <property type="molecule type" value="Genomic_DNA"/>
</dbReference>
<dbReference type="InterPro" id="IPR035925">
    <property type="entry name" value="BSD_dom_sf"/>
</dbReference>
<dbReference type="PANTHER" id="PTHR16019:SF5">
    <property type="entry name" value="BSD DOMAIN-CONTAINING PROTEIN 1"/>
    <property type="match status" value="1"/>
</dbReference>
<reference evidence="4" key="2">
    <citation type="submission" date="2015-01" db="EMBL/GenBank/DDBJ databases">
        <title>Evolutionary Origins and Diversification of the Mycorrhizal Mutualists.</title>
        <authorList>
            <consortium name="DOE Joint Genome Institute"/>
            <consortium name="Mycorrhizal Genomics Consortium"/>
            <person name="Kohler A."/>
            <person name="Kuo A."/>
            <person name="Nagy L.G."/>
            <person name="Floudas D."/>
            <person name="Copeland A."/>
            <person name="Barry K.W."/>
            <person name="Cichocki N."/>
            <person name="Veneault-Fourrey C."/>
            <person name="LaButti K."/>
            <person name="Lindquist E.A."/>
            <person name="Lipzen A."/>
            <person name="Lundell T."/>
            <person name="Morin E."/>
            <person name="Murat C."/>
            <person name="Riley R."/>
            <person name="Ohm R."/>
            <person name="Sun H."/>
            <person name="Tunlid A."/>
            <person name="Henrissat B."/>
            <person name="Grigoriev I.V."/>
            <person name="Hibbett D.S."/>
            <person name="Martin F."/>
        </authorList>
    </citation>
    <scope>NUCLEOTIDE SEQUENCE [LARGE SCALE GENOMIC DNA]</scope>
    <source>
        <strain evidence="4">MUT 4182</strain>
    </source>
</reference>
<evidence type="ECO:0000256" key="1">
    <source>
        <dbReference type="SAM" id="MobiDB-lite"/>
    </source>
</evidence>
<keyword evidence="4" id="KW-1185">Reference proteome</keyword>
<organism evidence="3 4">
    <name type="scientific">Tulasnella calospora MUT 4182</name>
    <dbReference type="NCBI Taxonomy" id="1051891"/>
    <lineage>
        <taxon>Eukaryota</taxon>
        <taxon>Fungi</taxon>
        <taxon>Dikarya</taxon>
        <taxon>Basidiomycota</taxon>
        <taxon>Agaricomycotina</taxon>
        <taxon>Agaricomycetes</taxon>
        <taxon>Cantharellales</taxon>
        <taxon>Tulasnellaceae</taxon>
        <taxon>Tulasnella</taxon>
    </lineage>
</organism>
<name>A0A0C3MAI5_9AGAM</name>
<dbReference type="AlphaFoldDB" id="A0A0C3MAI5"/>
<evidence type="ECO:0000313" key="4">
    <source>
        <dbReference type="Proteomes" id="UP000054248"/>
    </source>
</evidence>
<feature type="region of interest" description="Disordered" evidence="1">
    <location>
        <begin position="1"/>
        <end position="21"/>
    </location>
</feature>
<dbReference type="Gene3D" id="1.10.3970.10">
    <property type="entry name" value="BSD domain"/>
    <property type="match status" value="1"/>
</dbReference>
<gene>
    <name evidence="3" type="ORF">M407DRAFT_5460</name>
</gene>
<dbReference type="InterPro" id="IPR005607">
    <property type="entry name" value="BSD_dom"/>
</dbReference>
<feature type="domain" description="BSD" evidence="2">
    <location>
        <begin position="392"/>
        <end position="423"/>
    </location>
</feature>